<evidence type="ECO:0000313" key="4">
    <source>
        <dbReference type="Proteomes" id="UP000244527"/>
    </source>
</evidence>
<proteinExistence type="predicted"/>
<reference evidence="3 4" key="1">
    <citation type="submission" date="2017-04" db="EMBL/GenBank/DDBJ databases">
        <title>Compelte genome sequence of WV33.</title>
        <authorList>
            <person name="Lee P.C."/>
        </authorList>
    </citation>
    <scope>NUCLEOTIDE SEQUENCE [LARGE SCALE GENOMIC DNA]</scope>
    <source>
        <strain evidence="3 4">WV33</strain>
    </source>
</reference>
<dbReference type="EMBL" id="CP020918">
    <property type="protein sequence ID" value="AWG22177.1"/>
    <property type="molecule type" value="Genomic_DNA"/>
</dbReference>
<evidence type="ECO:0000313" key="3">
    <source>
        <dbReference type="EMBL" id="AWG22177.1"/>
    </source>
</evidence>
<evidence type="ECO:0000259" key="2">
    <source>
        <dbReference type="Pfam" id="PF11127"/>
    </source>
</evidence>
<feature type="domain" description="Inner membrane protein YgaP-like transmembrane" evidence="2">
    <location>
        <begin position="1"/>
        <end position="65"/>
    </location>
</feature>
<evidence type="ECO:0000256" key="1">
    <source>
        <dbReference type="SAM" id="Phobius"/>
    </source>
</evidence>
<dbReference type="OrthoDB" id="9804804at2"/>
<dbReference type="Pfam" id="PF11127">
    <property type="entry name" value="YgaP-like_TM"/>
    <property type="match status" value="1"/>
</dbReference>
<keyword evidence="1" id="KW-0472">Membrane</keyword>
<dbReference type="Proteomes" id="UP000244527">
    <property type="component" value="Chromosome"/>
</dbReference>
<keyword evidence="1" id="KW-0812">Transmembrane</keyword>
<dbReference type="AlphaFoldDB" id="A0A2S1LEM0"/>
<dbReference type="InterPro" id="IPR021309">
    <property type="entry name" value="YgaP-like_TM"/>
</dbReference>
<name>A0A2S1LEM0_9FLAO</name>
<keyword evidence="1" id="KW-1133">Transmembrane helix</keyword>
<keyword evidence="4" id="KW-1185">Reference proteome</keyword>
<feature type="transmembrane region" description="Helical" evidence="1">
    <location>
        <begin position="35"/>
        <end position="57"/>
    </location>
</feature>
<feature type="transmembrane region" description="Helical" evidence="1">
    <location>
        <begin position="12"/>
        <end position="29"/>
    </location>
</feature>
<sequence length="66" mass="7182">MKKNMGTTDKIIRLIIAVVISGLYFTDIISGTLSLILIAVAVVFIATSFISFCPLYAPFKINTGKK</sequence>
<dbReference type="RefSeq" id="WP_108741106.1">
    <property type="nucleotide sequence ID" value="NZ_CP020918.1"/>
</dbReference>
<protein>
    <recommendedName>
        <fullName evidence="2">Inner membrane protein YgaP-like transmembrane domain-containing protein</fullName>
    </recommendedName>
</protein>
<organism evidence="3 4">
    <name type="scientific">Flavobacterium faecale</name>
    <dbReference type="NCBI Taxonomy" id="1355330"/>
    <lineage>
        <taxon>Bacteria</taxon>
        <taxon>Pseudomonadati</taxon>
        <taxon>Bacteroidota</taxon>
        <taxon>Flavobacteriia</taxon>
        <taxon>Flavobacteriales</taxon>
        <taxon>Flavobacteriaceae</taxon>
        <taxon>Flavobacterium</taxon>
    </lineage>
</organism>
<dbReference type="KEGG" id="ffa:FFWV33_11965"/>
<gene>
    <name evidence="3" type="ORF">FFWV33_11965</name>
</gene>
<accession>A0A2S1LEM0</accession>